<dbReference type="InterPro" id="IPR032466">
    <property type="entry name" value="Metal_Hydrolase"/>
</dbReference>
<dbReference type="PANTHER" id="PTHR43794">
    <property type="entry name" value="AMINOHYDROLASE SSNA-RELATED"/>
    <property type="match status" value="1"/>
</dbReference>
<dbReference type="PANTHER" id="PTHR43794:SF5">
    <property type="entry name" value="CHLOROHYDROLASE FAMILY PROTEIN"/>
    <property type="match status" value="1"/>
</dbReference>
<dbReference type="Gene3D" id="2.30.40.10">
    <property type="entry name" value="Urease, subunit C, domain 1"/>
    <property type="match status" value="1"/>
</dbReference>
<reference evidence="3" key="1">
    <citation type="journal article" date="2009" name="ISME J.">
        <title>The genome sequence of the psychrophilic archaeon, Methanococcoides burtonii: the role of genome evolution in cold adaptation.</title>
        <authorList>
            <person name="Allen M.A."/>
            <person name="Lauro F.M."/>
            <person name="Williams T.J."/>
            <person name="Burg D."/>
            <person name="Siddiqui K.S."/>
            <person name="De Francisci D."/>
            <person name="Chong K.W."/>
            <person name="Pilak O."/>
            <person name="Chew H.H."/>
            <person name="De Maere M.Z."/>
            <person name="Ting L."/>
            <person name="Katrib M."/>
            <person name="Ng C."/>
            <person name="Sowers K.R."/>
            <person name="Galperin M.Y."/>
            <person name="Anderson I.J."/>
            <person name="Ivanova N."/>
            <person name="Dalin E."/>
            <person name="Martinez M."/>
            <person name="Lapidus A."/>
            <person name="Hauser L."/>
            <person name="Land M."/>
            <person name="Thomas T."/>
            <person name="Cavicchioli R."/>
        </authorList>
    </citation>
    <scope>NUCLEOTIDE SEQUENCE [LARGE SCALE GENOMIC DNA]</scope>
    <source>
        <strain evidence="3">DSM 6242 / NBRC 107633 / OCM 468 / ACE-M</strain>
    </source>
</reference>
<dbReference type="EMBL" id="CP000300">
    <property type="protein sequence ID" value="ABE53203.1"/>
    <property type="molecule type" value="Genomic_DNA"/>
</dbReference>
<dbReference type="SUPFAM" id="SSF51556">
    <property type="entry name" value="Metallo-dependent hydrolases"/>
    <property type="match status" value="1"/>
</dbReference>
<proteinExistence type="predicted"/>
<dbReference type="AlphaFoldDB" id="Q12TM3"/>
<dbReference type="Gene3D" id="3.20.20.140">
    <property type="entry name" value="Metal-dependent hydrolases"/>
    <property type="match status" value="1"/>
</dbReference>
<dbReference type="GO" id="GO:0016810">
    <property type="term" value="F:hydrolase activity, acting on carbon-nitrogen (but not peptide) bonds"/>
    <property type="evidence" value="ECO:0007669"/>
    <property type="project" value="InterPro"/>
</dbReference>
<dbReference type="InterPro" id="IPR006680">
    <property type="entry name" value="Amidohydro-rel"/>
</dbReference>
<dbReference type="HOGENOM" id="CLU_012358_1_0_2"/>
<evidence type="ECO:0000313" key="2">
    <source>
        <dbReference type="EMBL" id="ABE53203.1"/>
    </source>
</evidence>
<accession>Q12TM3</accession>
<feature type="domain" description="Amidohydrolase-related" evidence="1">
    <location>
        <begin position="63"/>
        <end position="361"/>
    </location>
</feature>
<evidence type="ECO:0000313" key="3">
    <source>
        <dbReference type="Proteomes" id="UP000001979"/>
    </source>
</evidence>
<dbReference type="STRING" id="259564.Mbur_2349"/>
<gene>
    <name evidence="2" type="ordered locus">Mbur_2349</name>
</gene>
<protein>
    <submittedName>
        <fullName evidence="2">Amidohydrolase-family protein</fullName>
    </submittedName>
</protein>
<dbReference type="Proteomes" id="UP000001979">
    <property type="component" value="Chromosome"/>
</dbReference>
<dbReference type="PROSITE" id="PS51257">
    <property type="entry name" value="PROKAR_LIPOPROTEIN"/>
    <property type="match status" value="1"/>
</dbReference>
<name>Q12TM3_METBU</name>
<dbReference type="InterPro" id="IPR050287">
    <property type="entry name" value="MTA/SAH_deaminase"/>
</dbReference>
<keyword evidence="3" id="KW-1185">Reference proteome</keyword>
<dbReference type="KEGG" id="mbu:Mbur_2349"/>
<dbReference type="Pfam" id="PF01979">
    <property type="entry name" value="Amidohydro_1"/>
    <property type="match status" value="1"/>
</dbReference>
<evidence type="ECO:0000259" key="1">
    <source>
        <dbReference type="Pfam" id="PF01979"/>
    </source>
</evidence>
<dbReference type="SUPFAM" id="SSF51338">
    <property type="entry name" value="Composite domain of metallo-dependent hydrolases"/>
    <property type="match status" value="1"/>
</dbReference>
<dbReference type="NCBIfam" id="NF005552">
    <property type="entry name" value="PRK07213.1"/>
    <property type="match status" value="1"/>
</dbReference>
<dbReference type="InterPro" id="IPR011059">
    <property type="entry name" value="Metal-dep_hydrolase_composite"/>
</dbReference>
<sequence length="389" mass="42734">MRNFNHRLYLLLSIYLSFTMSCERIISGTIIYGDEFESIDGYICIEDGVISEIGEEPTDSNNIIAPCFINSHTHIGDSICKDPVLGECNNFKVSKDLDALVRPPGGLKHKILENTSYPDLVRSMRMTIQDMLQTGTSAFADFREGGVLGALALEEAVSDQDIDHLIFGRPKCTDRPLDEIMSELDRILQHADGLGMSGTNDLDMDILIKSKRKAKDFNKLFAIHAGEKDNTDIEKAISLDPDILIHMTKAMRSDLQAISESNIPIVVCPRSNFITDAGMAPICGMLEEGVNVGVGTDNVMLNSVNMFSEMEVLSKVFGLEDRQVFKMCTLNGASLLGLENTGSIKKGNKADLMILNGNSNNLVGISDPISGMVRRGRPDDILSIIHTNK</sequence>
<organism evidence="2 3">
    <name type="scientific">Methanococcoides burtonii (strain DSM 6242 / NBRC 107633 / OCM 468 / ACE-M)</name>
    <dbReference type="NCBI Taxonomy" id="259564"/>
    <lineage>
        <taxon>Archaea</taxon>
        <taxon>Methanobacteriati</taxon>
        <taxon>Methanobacteriota</taxon>
        <taxon>Stenosarchaea group</taxon>
        <taxon>Methanomicrobia</taxon>
        <taxon>Methanosarcinales</taxon>
        <taxon>Methanosarcinaceae</taxon>
        <taxon>Methanococcoides</taxon>
    </lineage>
</organism>